<dbReference type="SMART" id="SM00612">
    <property type="entry name" value="Kelch"/>
    <property type="match status" value="5"/>
</dbReference>
<dbReference type="InterPro" id="IPR006652">
    <property type="entry name" value="Kelch_1"/>
</dbReference>
<dbReference type="Proteomes" id="UP000534783">
    <property type="component" value="Unassembled WGS sequence"/>
</dbReference>
<dbReference type="Pfam" id="PF24681">
    <property type="entry name" value="Kelch_KLHDC2_KLHL20_DRC7"/>
    <property type="match status" value="1"/>
</dbReference>
<evidence type="ECO:0000313" key="4">
    <source>
        <dbReference type="Proteomes" id="UP000534783"/>
    </source>
</evidence>
<dbReference type="EMBL" id="VTOW01000001">
    <property type="protein sequence ID" value="NKE69491.1"/>
    <property type="molecule type" value="Genomic_DNA"/>
</dbReference>
<keyword evidence="4" id="KW-1185">Reference proteome</keyword>
<dbReference type="RefSeq" id="WP_168057788.1">
    <property type="nucleotide sequence ID" value="NZ_VTOW01000001.1"/>
</dbReference>
<reference evidence="3 4" key="1">
    <citation type="journal article" date="2020" name="Nature">
        <title>Bacterial chemolithoautotrophy via manganese oxidation.</title>
        <authorList>
            <person name="Yu H."/>
            <person name="Leadbetter J.R."/>
        </authorList>
    </citation>
    <scope>NUCLEOTIDE SEQUENCE [LARGE SCALE GENOMIC DNA]</scope>
    <source>
        <strain evidence="3 4">Mn-1</strain>
    </source>
</reference>
<dbReference type="PANTHER" id="PTHR46260:SF3">
    <property type="entry name" value="RING-TYPE DOMAIN-CONTAINING PROTEIN"/>
    <property type="match status" value="1"/>
</dbReference>
<protein>
    <recommendedName>
        <fullName evidence="5">Kelch repeat-containing protein</fullName>
    </recommendedName>
</protein>
<dbReference type="SUPFAM" id="SSF50965">
    <property type="entry name" value="Galactose oxidase, central domain"/>
    <property type="match status" value="1"/>
</dbReference>
<keyword evidence="1" id="KW-0880">Kelch repeat</keyword>
<evidence type="ECO:0000256" key="1">
    <source>
        <dbReference type="ARBA" id="ARBA00022441"/>
    </source>
</evidence>
<dbReference type="InterPro" id="IPR051746">
    <property type="entry name" value="Kelch_domain_containing_8"/>
</dbReference>
<comment type="caution">
    <text evidence="3">The sequence shown here is derived from an EMBL/GenBank/DDBJ whole genome shotgun (WGS) entry which is preliminary data.</text>
</comment>
<organism evidence="3 4">
    <name type="scientific">Candidatus Manganitrophus noduliformans</name>
    <dbReference type="NCBI Taxonomy" id="2606439"/>
    <lineage>
        <taxon>Bacteria</taxon>
        <taxon>Pseudomonadati</taxon>
        <taxon>Nitrospirota</taxon>
        <taxon>Nitrospiria</taxon>
        <taxon>Candidatus Troglogloeales</taxon>
        <taxon>Candidatus Manganitrophaceae</taxon>
        <taxon>Candidatus Manganitrophus</taxon>
    </lineage>
</organism>
<dbReference type="InterPro" id="IPR015915">
    <property type="entry name" value="Kelch-typ_b-propeller"/>
</dbReference>
<dbReference type="InterPro" id="IPR011043">
    <property type="entry name" value="Gal_Oxase/kelch_b-propeller"/>
</dbReference>
<evidence type="ECO:0000313" key="3">
    <source>
        <dbReference type="EMBL" id="NKE69491.1"/>
    </source>
</evidence>
<keyword evidence="2" id="KW-0677">Repeat</keyword>
<name>A0A7X6I9B7_9BACT</name>
<evidence type="ECO:0000256" key="2">
    <source>
        <dbReference type="ARBA" id="ARBA00022737"/>
    </source>
</evidence>
<accession>A0A7X6I9B7</accession>
<dbReference type="PANTHER" id="PTHR46260">
    <property type="entry name" value="RING-TYPE DOMAIN-CONTAINING PROTEIN"/>
    <property type="match status" value="1"/>
</dbReference>
<sequence length="306" mass="33612">MATSSSWLTLAPMNTIRSHCGAAAMGGKLYVFGGGGPEFKSLQTVEIYDPKTDRWTFGPEMPTLRSGVVAVNLNEQAYVMGGGFRRPDGTFNFLTVVEVFNPKTGAWSKGPGLLQRHDAPAATTFNDTIYLFGGHHPEATGGPMTDPAFAFSERLDRKEGLWWEIAPMPTPRFSLATVPFSEKILAIGGAGFREGVFHNYDLIEQYDPAENRWSSDPRFHLPWRAAGVGSCLVDEKIYLFGGHSGDRVQDRAAVLNPKTRKWIELPLMPDARVAMATVFLEGRIYLIGGRGPDGRTPTNRVTAFTP</sequence>
<dbReference type="AlphaFoldDB" id="A0A7X6I9B7"/>
<gene>
    <name evidence="3" type="ORF">MNODULE_01830</name>
</gene>
<proteinExistence type="predicted"/>
<evidence type="ECO:0008006" key="5">
    <source>
        <dbReference type="Google" id="ProtNLM"/>
    </source>
</evidence>
<dbReference type="Pfam" id="PF01344">
    <property type="entry name" value="Kelch_1"/>
    <property type="match status" value="1"/>
</dbReference>
<dbReference type="Gene3D" id="2.120.10.80">
    <property type="entry name" value="Kelch-type beta propeller"/>
    <property type="match status" value="2"/>
</dbReference>